<dbReference type="PANTHER" id="PTHR30590">
    <property type="entry name" value="INNER MEMBRANE PROTEIN"/>
    <property type="match status" value="1"/>
</dbReference>
<keyword evidence="1" id="KW-0812">Transmembrane</keyword>
<dbReference type="Pfam" id="PF04235">
    <property type="entry name" value="DUF418"/>
    <property type="match status" value="1"/>
</dbReference>
<feature type="transmembrane region" description="Helical" evidence="1">
    <location>
        <begin position="12"/>
        <end position="35"/>
    </location>
</feature>
<evidence type="ECO:0000259" key="2">
    <source>
        <dbReference type="Pfam" id="PF04235"/>
    </source>
</evidence>
<feature type="domain" description="DUF418" evidence="2">
    <location>
        <begin position="229"/>
        <end position="382"/>
    </location>
</feature>
<feature type="transmembrane region" description="Helical" evidence="1">
    <location>
        <begin position="277"/>
        <end position="295"/>
    </location>
</feature>
<comment type="caution">
    <text evidence="3">The sequence shown here is derived from an EMBL/GenBank/DDBJ whole genome shotgun (WGS) entry which is preliminary data.</text>
</comment>
<name>A0ABV5W337_9BACL</name>
<keyword evidence="1" id="KW-1133">Transmembrane helix</keyword>
<feature type="transmembrane region" description="Helical" evidence="1">
    <location>
        <begin position="315"/>
        <end position="334"/>
    </location>
</feature>
<protein>
    <submittedName>
        <fullName evidence="3">DUF418 domain-containing protein</fullName>
    </submittedName>
</protein>
<feature type="transmembrane region" description="Helical" evidence="1">
    <location>
        <begin position="250"/>
        <end position="271"/>
    </location>
</feature>
<sequence>MIERNGRSGIIDGLRGFSLLGILLANMLVFQYGIWGKDKLELYAPSFSDTVLHKVLLVLAEGSFMPIFTFMFGYGMIKMQESLLAKGLKPKRYLIRRFLMLFAIGMLHSYVLWEGDILSFYGMIGFFLLLFLNRKPKTLFVWGTVLLVLFGLLGLAPKEDTNAAFTEAQTRMETYVKQTITVYGTGTYPEIRHHRQAEDPLGDDALVVITMLLVVPFLTAPLFLFGMYAAKKRWFDRPEDERRAYRNRMLLFLPAGLLLKALKYILPGYWWSDAGELLGGNVLALGYLFAFVWIFSRAKRSVWLGRFEAVGRLSLTNYLLQSVICTTLFYGYGFGWFGKLGVLAGCGIAFALYAAQLLLSTLYVRRFRSGPAERLLRMGTYFSIAGKPGQPKPPIAKPS</sequence>
<feature type="transmembrane region" description="Helical" evidence="1">
    <location>
        <begin position="117"/>
        <end position="132"/>
    </location>
</feature>
<feature type="transmembrane region" description="Helical" evidence="1">
    <location>
        <begin position="139"/>
        <end position="156"/>
    </location>
</feature>
<reference evidence="3 4" key="1">
    <citation type="submission" date="2024-09" db="EMBL/GenBank/DDBJ databases">
        <authorList>
            <person name="Sun Q."/>
            <person name="Mori K."/>
        </authorList>
    </citation>
    <scope>NUCLEOTIDE SEQUENCE [LARGE SCALE GENOMIC DNA]</scope>
    <source>
        <strain evidence="3 4">JCM 12520</strain>
    </source>
</reference>
<dbReference type="Proteomes" id="UP001589619">
    <property type="component" value="Unassembled WGS sequence"/>
</dbReference>
<accession>A0ABV5W337</accession>
<evidence type="ECO:0000313" key="4">
    <source>
        <dbReference type="Proteomes" id="UP001589619"/>
    </source>
</evidence>
<dbReference type="InterPro" id="IPR052529">
    <property type="entry name" value="Bact_Transport_Assoc"/>
</dbReference>
<evidence type="ECO:0000313" key="3">
    <source>
        <dbReference type="EMBL" id="MFB9754997.1"/>
    </source>
</evidence>
<gene>
    <name evidence="3" type="ORF">ACFFNY_25770</name>
</gene>
<dbReference type="InterPro" id="IPR007349">
    <property type="entry name" value="DUF418"/>
</dbReference>
<feature type="transmembrane region" description="Helical" evidence="1">
    <location>
        <begin position="94"/>
        <end position="111"/>
    </location>
</feature>
<feature type="transmembrane region" description="Helical" evidence="1">
    <location>
        <begin position="205"/>
        <end position="229"/>
    </location>
</feature>
<keyword evidence="4" id="KW-1185">Reference proteome</keyword>
<organism evidence="3 4">
    <name type="scientific">Paenibacillus hodogayensis</name>
    <dbReference type="NCBI Taxonomy" id="279208"/>
    <lineage>
        <taxon>Bacteria</taxon>
        <taxon>Bacillati</taxon>
        <taxon>Bacillota</taxon>
        <taxon>Bacilli</taxon>
        <taxon>Bacillales</taxon>
        <taxon>Paenibacillaceae</taxon>
        <taxon>Paenibacillus</taxon>
    </lineage>
</organism>
<dbReference type="EMBL" id="JBHMAG010000017">
    <property type="protein sequence ID" value="MFB9754997.1"/>
    <property type="molecule type" value="Genomic_DNA"/>
</dbReference>
<proteinExistence type="predicted"/>
<dbReference type="RefSeq" id="WP_344909060.1">
    <property type="nucleotide sequence ID" value="NZ_BAAAYO010000007.1"/>
</dbReference>
<feature type="transmembrane region" description="Helical" evidence="1">
    <location>
        <begin position="340"/>
        <end position="364"/>
    </location>
</feature>
<dbReference type="PANTHER" id="PTHR30590:SF2">
    <property type="entry name" value="INNER MEMBRANE PROTEIN"/>
    <property type="match status" value="1"/>
</dbReference>
<feature type="transmembrane region" description="Helical" evidence="1">
    <location>
        <begin position="55"/>
        <end position="74"/>
    </location>
</feature>
<keyword evidence="1" id="KW-0472">Membrane</keyword>
<evidence type="ECO:0000256" key="1">
    <source>
        <dbReference type="SAM" id="Phobius"/>
    </source>
</evidence>